<dbReference type="EMBL" id="JAFFZE010000022">
    <property type="protein sequence ID" value="MCT2586734.1"/>
    <property type="molecule type" value="Genomic_DNA"/>
</dbReference>
<comment type="caution">
    <text evidence="2">The sequence shown here is derived from an EMBL/GenBank/DDBJ whole genome shotgun (WGS) entry which is preliminary data.</text>
</comment>
<dbReference type="Proteomes" id="UP001156441">
    <property type="component" value="Unassembled WGS sequence"/>
</dbReference>
<sequence>MAPIAVTHPHEIWNLGSVLGAFFEKVGINPEFKNFFDLMPQVDLDEIRRVGNDVWGFDFEKPGAVSGALDRVGNDLVWIVDDLEEDWKDSEAKHRFTKHIEIDKKHYKQAAATAQNVGQALVGFANAADESVADKLGALIGVTGAIVGAALGFVFGGGVGAIPGALVGLAVGVMFTYFSVLIPKVASALQEIHDLGNQMPPGHDA</sequence>
<reference evidence="2 3" key="1">
    <citation type="submission" date="2021-02" db="EMBL/GenBank/DDBJ databases">
        <title>Actinophytocola xerophila sp. nov., isolated from soil of cotton cropping field.</title>
        <authorList>
            <person name="Huang R."/>
            <person name="Chen X."/>
            <person name="Ge X."/>
            <person name="Liu W."/>
        </authorList>
    </citation>
    <scope>NUCLEOTIDE SEQUENCE [LARGE SCALE GENOMIC DNA]</scope>
    <source>
        <strain evidence="2 3">S1-96</strain>
    </source>
</reference>
<proteinExistence type="predicted"/>
<name>A0ABT2JHI7_9PSEU</name>
<dbReference type="RefSeq" id="WP_260194592.1">
    <property type="nucleotide sequence ID" value="NZ_JAFFZE010000022.1"/>
</dbReference>
<keyword evidence="3" id="KW-1185">Reference proteome</keyword>
<feature type="transmembrane region" description="Helical" evidence="1">
    <location>
        <begin position="136"/>
        <end position="155"/>
    </location>
</feature>
<protein>
    <recommendedName>
        <fullName evidence="4">Glycine zipper family protein</fullName>
    </recommendedName>
</protein>
<organism evidence="2 3">
    <name type="scientific">Actinophytocola gossypii</name>
    <dbReference type="NCBI Taxonomy" id="2812003"/>
    <lineage>
        <taxon>Bacteria</taxon>
        <taxon>Bacillati</taxon>
        <taxon>Actinomycetota</taxon>
        <taxon>Actinomycetes</taxon>
        <taxon>Pseudonocardiales</taxon>
        <taxon>Pseudonocardiaceae</taxon>
    </lineage>
</organism>
<evidence type="ECO:0000256" key="1">
    <source>
        <dbReference type="SAM" id="Phobius"/>
    </source>
</evidence>
<evidence type="ECO:0000313" key="3">
    <source>
        <dbReference type="Proteomes" id="UP001156441"/>
    </source>
</evidence>
<evidence type="ECO:0000313" key="2">
    <source>
        <dbReference type="EMBL" id="MCT2586734.1"/>
    </source>
</evidence>
<keyword evidence="1" id="KW-0472">Membrane</keyword>
<evidence type="ECO:0008006" key="4">
    <source>
        <dbReference type="Google" id="ProtNLM"/>
    </source>
</evidence>
<gene>
    <name evidence="2" type="ORF">JT362_26785</name>
</gene>
<accession>A0ABT2JHI7</accession>
<keyword evidence="1" id="KW-0812">Transmembrane</keyword>
<keyword evidence="1" id="KW-1133">Transmembrane helix</keyword>
<feature type="transmembrane region" description="Helical" evidence="1">
    <location>
        <begin position="161"/>
        <end position="182"/>
    </location>
</feature>